<accession>A0AC55DJ51</accession>
<name>A0AC55DJ51_ECHTE</name>
<evidence type="ECO:0000313" key="1">
    <source>
        <dbReference type="Proteomes" id="UP000694863"/>
    </source>
</evidence>
<sequence length="197" mass="22045">MDHVCGGSLISDQWILTAAHCITSSWSSFAFTVWLGTVKVDHSSDSWQYYVSKVVIHPNFREKTADIALLKLSSRVSFTALILPVCLPSIKEHLPLPSSCWVAGWGRTQEWGGPDFYSILQEVELPILDHKACEKIYNPIGSFFPNMEPIIKDDMICTGDTKTRKDSCKKQKEVTQSEVRVILEALCHAILTACGSR</sequence>
<evidence type="ECO:0000313" key="2">
    <source>
        <dbReference type="RefSeq" id="XP_045151773.1"/>
    </source>
</evidence>
<keyword evidence="2" id="KW-0645">Protease</keyword>
<organism evidence="1 2">
    <name type="scientific">Echinops telfairi</name>
    <name type="common">Lesser hedgehog tenrec</name>
    <dbReference type="NCBI Taxonomy" id="9371"/>
    <lineage>
        <taxon>Eukaryota</taxon>
        <taxon>Metazoa</taxon>
        <taxon>Chordata</taxon>
        <taxon>Craniata</taxon>
        <taxon>Vertebrata</taxon>
        <taxon>Euteleostomi</taxon>
        <taxon>Mammalia</taxon>
        <taxon>Eutheria</taxon>
        <taxon>Afrotheria</taxon>
        <taxon>Tenrecidae</taxon>
        <taxon>Tenrecinae</taxon>
        <taxon>Echinops</taxon>
    </lineage>
</organism>
<gene>
    <name evidence="2" type="primary">PRSS48</name>
</gene>
<reference evidence="2" key="1">
    <citation type="submission" date="2025-08" db="UniProtKB">
        <authorList>
            <consortium name="RefSeq"/>
        </authorList>
    </citation>
    <scope>IDENTIFICATION</scope>
</reference>
<keyword evidence="1" id="KW-1185">Reference proteome</keyword>
<keyword evidence="2" id="KW-0378">Hydrolase</keyword>
<protein>
    <submittedName>
        <fullName evidence="2">Serine protease 48</fullName>
    </submittedName>
</protein>
<proteinExistence type="predicted"/>
<dbReference type="RefSeq" id="XP_045151773.1">
    <property type="nucleotide sequence ID" value="XM_045295838.1"/>
</dbReference>
<dbReference type="Proteomes" id="UP000694863">
    <property type="component" value="Unplaced"/>
</dbReference>